<feature type="binding site" evidence="5">
    <location>
        <position position="107"/>
    </location>
    <ligand>
        <name>Mg(2+)</name>
        <dbReference type="ChEBI" id="CHEBI:18420"/>
        <label>1</label>
        <note>catalytic</note>
    </ligand>
</feature>
<reference evidence="6 7" key="1">
    <citation type="submission" date="2019-08" db="EMBL/GenBank/DDBJ databases">
        <title>Actinomadura sp. nov. CYP1-5 isolated from mountain soil.</title>
        <authorList>
            <person name="Songsumanus A."/>
            <person name="Kuncharoen N."/>
            <person name="Kudo T."/>
            <person name="Yuki M."/>
            <person name="Igarashi Y."/>
            <person name="Tanasupawat S."/>
        </authorList>
    </citation>
    <scope>NUCLEOTIDE SEQUENCE [LARGE SCALE GENOMIC DNA]</scope>
    <source>
        <strain evidence="6 7">CYP1-5</strain>
    </source>
</reference>
<dbReference type="GO" id="GO:0006020">
    <property type="term" value="P:inositol metabolic process"/>
    <property type="evidence" value="ECO:0007669"/>
    <property type="project" value="TreeGrafter"/>
</dbReference>
<feature type="binding site" evidence="5">
    <location>
        <position position="233"/>
    </location>
    <ligand>
        <name>Mg(2+)</name>
        <dbReference type="ChEBI" id="CHEBI:18420"/>
        <label>1</label>
        <note>catalytic</note>
    </ligand>
</feature>
<dbReference type="SUPFAM" id="SSF56655">
    <property type="entry name" value="Carbohydrate phosphatase"/>
    <property type="match status" value="1"/>
</dbReference>
<protein>
    <recommendedName>
        <fullName evidence="2">inositol-phosphate phosphatase</fullName>
        <ecNumber evidence="2">3.1.3.25</ecNumber>
    </recommendedName>
</protein>
<dbReference type="PANTHER" id="PTHR20854">
    <property type="entry name" value="INOSITOL MONOPHOSPHATASE"/>
    <property type="match status" value="1"/>
</dbReference>
<evidence type="ECO:0000256" key="2">
    <source>
        <dbReference type="ARBA" id="ARBA00013106"/>
    </source>
</evidence>
<feature type="binding site" evidence="5">
    <location>
        <position position="108"/>
    </location>
    <ligand>
        <name>Mg(2+)</name>
        <dbReference type="ChEBI" id="CHEBI:18420"/>
        <label>1</label>
        <note>catalytic</note>
    </ligand>
</feature>
<evidence type="ECO:0000256" key="3">
    <source>
        <dbReference type="ARBA" id="ARBA00022723"/>
    </source>
</evidence>
<dbReference type="InterPro" id="IPR020550">
    <property type="entry name" value="Inositol_monophosphatase_CS"/>
</dbReference>
<dbReference type="AlphaFoldDB" id="A0A5D3FXH8"/>
<dbReference type="Gene3D" id="3.40.190.80">
    <property type="match status" value="1"/>
</dbReference>
<dbReference type="EC" id="3.1.3.25" evidence="2"/>
<accession>A0A5D3FXH8</accession>
<name>A0A5D3FXH8_9ACTN</name>
<dbReference type="GO" id="GO:0046854">
    <property type="term" value="P:phosphatidylinositol phosphate biosynthetic process"/>
    <property type="evidence" value="ECO:0007669"/>
    <property type="project" value="InterPro"/>
</dbReference>
<dbReference type="InterPro" id="IPR000760">
    <property type="entry name" value="Inositol_monophosphatase-like"/>
</dbReference>
<feature type="binding site" evidence="5">
    <location>
        <position position="105"/>
    </location>
    <ligand>
        <name>Mg(2+)</name>
        <dbReference type="ChEBI" id="CHEBI:18420"/>
        <label>1</label>
        <note>catalytic</note>
    </ligand>
</feature>
<keyword evidence="7" id="KW-1185">Reference proteome</keyword>
<dbReference type="PROSITE" id="PS00630">
    <property type="entry name" value="IMP_2"/>
    <property type="match status" value="1"/>
</dbReference>
<dbReference type="GO" id="GO:0046872">
    <property type="term" value="F:metal ion binding"/>
    <property type="evidence" value="ECO:0007669"/>
    <property type="project" value="UniProtKB-KW"/>
</dbReference>
<dbReference type="Pfam" id="PF00459">
    <property type="entry name" value="Inositol_P"/>
    <property type="match status" value="1"/>
</dbReference>
<dbReference type="GO" id="GO:0008934">
    <property type="term" value="F:inositol monophosphate 1-phosphatase activity"/>
    <property type="evidence" value="ECO:0007669"/>
    <property type="project" value="TreeGrafter"/>
</dbReference>
<sequence>MLSSRRHSSSRRAGVSTRPRDGLAGLAFTAARAGGRQVLRLLGDAGTRARVDAADEHARDPVTAADLASDEAIRTVIGRRRPDDAWLTEESGARPGTSGLRWVVDPLDGTVNVTRGILRFAVSVAVESESDGAVLAAAVVQPASGEWLVLDDGTVKASSGQAPGVSAREPGRALVAFAVPSPPAARRAAYTGLAVVAPRVQDLRNFGSTVCDLAAVATGRLDGFLSVDPKPWDLAAGVALVEAAGGTSRRWHRSDGLCFLAVGGAAVVDALHRWTDE</sequence>
<keyword evidence="4 5" id="KW-0460">Magnesium</keyword>
<proteinExistence type="predicted"/>
<dbReference type="Gene3D" id="3.30.540.10">
    <property type="entry name" value="Fructose-1,6-Bisphosphatase, subunit A, domain 1"/>
    <property type="match status" value="1"/>
</dbReference>
<dbReference type="GO" id="GO:0007165">
    <property type="term" value="P:signal transduction"/>
    <property type="evidence" value="ECO:0007669"/>
    <property type="project" value="TreeGrafter"/>
</dbReference>
<dbReference type="PRINTS" id="PR00377">
    <property type="entry name" value="IMPHPHTASES"/>
</dbReference>
<feature type="binding site" evidence="5">
    <location>
        <position position="89"/>
    </location>
    <ligand>
        <name>Mg(2+)</name>
        <dbReference type="ChEBI" id="CHEBI:18420"/>
        <label>1</label>
        <note>catalytic</note>
    </ligand>
</feature>
<keyword evidence="3 5" id="KW-0479">Metal-binding</keyword>
<comment type="cofactor">
    <cofactor evidence="5">
        <name>Mg(2+)</name>
        <dbReference type="ChEBI" id="CHEBI:18420"/>
    </cofactor>
</comment>
<dbReference type="PANTHER" id="PTHR20854:SF4">
    <property type="entry name" value="INOSITOL-1-MONOPHOSPHATASE-RELATED"/>
    <property type="match status" value="1"/>
</dbReference>
<comment type="catalytic activity">
    <reaction evidence="1">
        <text>a myo-inositol phosphate + H2O = myo-inositol + phosphate</text>
        <dbReference type="Rhea" id="RHEA:24056"/>
        <dbReference type="ChEBI" id="CHEBI:15377"/>
        <dbReference type="ChEBI" id="CHEBI:17268"/>
        <dbReference type="ChEBI" id="CHEBI:43474"/>
        <dbReference type="ChEBI" id="CHEBI:84139"/>
        <dbReference type="EC" id="3.1.3.25"/>
    </reaction>
</comment>
<evidence type="ECO:0000313" key="6">
    <source>
        <dbReference type="EMBL" id="TYK52400.1"/>
    </source>
</evidence>
<evidence type="ECO:0000313" key="7">
    <source>
        <dbReference type="Proteomes" id="UP000323505"/>
    </source>
</evidence>
<evidence type="ECO:0000256" key="4">
    <source>
        <dbReference type="ARBA" id="ARBA00022842"/>
    </source>
</evidence>
<organism evidence="6 7">
    <name type="scientific">Actinomadura decatromicini</name>
    <dbReference type="NCBI Taxonomy" id="2604572"/>
    <lineage>
        <taxon>Bacteria</taxon>
        <taxon>Bacillati</taxon>
        <taxon>Actinomycetota</taxon>
        <taxon>Actinomycetes</taxon>
        <taxon>Streptosporangiales</taxon>
        <taxon>Thermomonosporaceae</taxon>
        <taxon>Actinomadura</taxon>
    </lineage>
</organism>
<gene>
    <name evidence="6" type="ORF">FXF68_00990</name>
</gene>
<evidence type="ECO:0000256" key="5">
    <source>
        <dbReference type="PIRSR" id="PIRSR600760-2"/>
    </source>
</evidence>
<dbReference type="Proteomes" id="UP000323505">
    <property type="component" value="Unassembled WGS sequence"/>
</dbReference>
<evidence type="ECO:0000256" key="1">
    <source>
        <dbReference type="ARBA" id="ARBA00001033"/>
    </source>
</evidence>
<comment type="caution">
    <text evidence="6">The sequence shown here is derived from an EMBL/GenBank/DDBJ whole genome shotgun (WGS) entry which is preliminary data.</text>
</comment>
<dbReference type="EMBL" id="VSRQ01000001">
    <property type="protein sequence ID" value="TYK52400.1"/>
    <property type="molecule type" value="Genomic_DNA"/>
</dbReference>